<dbReference type="AlphaFoldDB" id="A0A9P3HJB3"/>
<feature type="compositionally biased region" description="Basic residues" evidence="1">
    <location>
        <begin position="136"/>
        <end position="145"/>
    </location>
</feature>
<reference evidence="2" key="1">
    <citation type="submission" date="2021-11" db="EMBL/GenBank/DDBJ databases">
        <authorList>
            <person name="Herlambang A."/>
            <person name="Guo Y."/>
            <person name="Takashima Y."/>
            <person name="Nishizawa T."/>
        </authorList>
    </citation>
    <scope>NUCLEOTIDE SEQUENCE</scope>
    <source>
        <strain evidence="2">E1425</strain>
    </source>
</reference>
<evidence type="ECO:0000313" key="2">
    <source>
        <dbReference type="EMBL" id="GJJ77697.1"/>
    </source>
</evidence>
<sequence length="145" mass="16174">MNRPTPSVSLAIDELDEQIYALNSALIETRALKESQLNGHLSISAHPLVLSMYMLSQNNGPNLLAYRKALARGVFDLIEEKRRFMQSLELSQRLQNSGYYQQGSPLSPTASGPAPTMMLPPGYKETTAQSSTYNSTRHRLSQNNF</sequence>
<evidence type="ECO:0000313" key="3">
    <source>
        <dbReference type="Proteomes" id="UP000827284"/>
    </source>
</evidence>
<accession>A0A9P3HJB3</accession>
<gene>
    <name evidence="2" type="ORF">EMPS_10056</name>
</gene>
<feature type="region of interest" description="Disordered" evidence="1">
    <location>
        <begin position="99"/>
        <end position="145"/>
    </location>
</feature>
<dbReference type="Proteomes" id="UP000827284">
    <property type="component" value="Unassembled WGS sequence"/>
</dbReference>
<name>A0A9P3HJB3_9FUNG</name>
<feature type="compositionally biased region" description="Polar residues" evidence="1">
    <location>
        <begin position="126"/>
        <end position="135"/>
    </location>
</feature>
<dbReference type="EMBL" id="BQFW01000014">
    <property type="protein sequence ID" value="GJJ77697.1"/>
    <property type="molecule type" value="Genomic_DNA"/>
</dbReference>
<feature type="compositionally biased region" description="Polar residues" evidence="1">
    <location>
        <begin position="99"/>
        <end position="110"/>
    </location>
</feature>
<keyword evidence="3" id="KW-1185">Reference proteome</keyword>
<protein>
    <submittedName>
        <fullName evidence="2">Uncharacterized protein</fullName>
    </submittedName>
</protein>
<comment type="caution">
    <text evidence="2">The sequence shown here is derived from an EMBL/GenBank/DDBJ whole genome shotgun (WGS) entry which is preliminary data.</text>
</comment>
<evidence type="ECO:0000256" key="1">
    <source>
        <dbReference type="SAM" id="MobiDB-lite"/>
    </source>
</evidence>
<organism evidence="2 3">
    <name type="scientific">Entomortierella parvispora</name>
    <dbReference type="NCBI Taxonomy" id="205924"/>
    <lineage>
        <taxon>Eukaryota</taxon>
        <taxon>Fungi</taxon>
        <taxon>Fungi incertae sedis</taxon>
        <taxon>Mucoromycota</taxon>
        <taxon>Mortierellomycotina</taxon>
        <taxon>Mortierellomycetes</taxon>
        <taxon>Mortierellales</taxon>
        <taxon>Mortierellaceae</taxon>
        <taxon>Entomortierella</taxon>
    </lineage>
</organism>
<reference evidence="2" key="2">
    <citation type="journal article" date="2022" name="Microbiol. Resour. Announc.">
        <title>Whole-Genome Sequence of Entomortierella parvispora E1425, a Mucoromycotan Fungus Associated with Burkholderiaceae-Related Endosymbiotic Bacteria.</title>
        <authorList>
            <person name="Herlambang A."/>
            <person name="Guo Y."/>
            <person name="Takashima Y."/>
            <person name="Narisawa K."/>
            <person name="Ohta H."/>
            <person name="Nishizawa T."/>
        </authorList>
    </citation>
    <scope>NUCLEOTIDE SEQUENCE</scope>
    <source>
        <strain evidence="2">E1425</strain>
    </source>
</reference>
<dbReference type="OrthoDB" id="10458909at2759"/>
<proteinExistence type="predicted"/>